<protein>
    <recommendedName>
        <fullName evidence="4">DUF4012 domain-containing protein</fullName>
    </recommendedName>
</protein>
<dbReference type="EMBL" id="MGEQ01000010">
    <property type="protein sequence ID" value="OGL86253.1"/>
    <property type="molecule type" value="Genomic_DNA"/>
</dbReference>
<reference evidence="2 3" key="1">
    <citation type="journal article" date="2016" name="Nat. Commun.">
        <title>Thousands of microbial genomes shed light on interconnected biogeochemical processes in an aquifer system.</title>
        <authorList>
            <person name="Anantharaman K."/>
            <person name="Brown C.T."/>
            <person name="Hug L.A."/>
            <person name="Sharon I."/>
            <person name="Castelle C.J."/>
            <person name="Probst A.J."/>
            <person name="Thomas B.C."/>
            <person name="Singh A."/>
            <person name="Wilkins M.J."/>
            <person name="Karaoz U."/>
            <person name="Brodie E.L."/>
            <person name="Williams K.H."/>
            <person name="Hubbard S.S."/>
            <person name="Banfield J.F."/>
        </authorList>
    </citation>
    <scope>NUCLEOTIDE SEQUENCE [LARGE SCALE GENOMIC DNA]</scope>
</reference>
<proteinExistence type="predicted"/>
<name>A0A1F7V6X7_9BACT</name>
<gene>
    <name evidence="2" type="ORF">A3I41_01675</name>
</gene>
<organism evidence="2 3">
    <name type="scientific">Candidatus Uhrbacteria bacterium RIFCSPLOWO2_02_FULL_48_18</name>
    <dbReference type="NCBI Taxonomy" id="1802408"/>
    <lineage>
        <taxon>Bacteria</taxon>
        <taxon>Candidatus Uhriibacteriota</taxon>
    </lineage>
</organism>
<evidence type="ECO:0000313" key="2">
    <source>
        <dbReference type="EMBL" id="OGL86253.1"/>
    </source>
</evidence>
<feature type="coiled-coil region" evidence="1">
    <location>
        <begin position="104"/>
        <end position="138"/>
    </location>
</feature>
<evidence type="ECO:0000256" key="1">
    <source>
        <dbReference type="SAM" id="Coils"/>
    </source>
</evidence>
<dbReference type="AlphaFoldDB" id="A0A1F7V6X7"/>
<comment type="caution">
    <text evidence="2">The sequence shown here is derived from an EMBL/GenBank/DDBJ whole genome shotgun (WGS) entry which is preliminary data.</text>
</comment>
<dbReference type="Pfam" id="PF13196">
    <property type="entry name" value="DUF4012"/>
    <property type="match status" value="1"/>
</dbReference>
<keyword evidence="1" id="KW-0175">Coiled coil</keyword>
<accession>A0A1F7V6X7</accession>
<dbReference type="InterPro" id="IPR025101">
    <property type="entry name" value="DUF4012"/>
</dbReference>
<sequence>MAKKVLKQFEKQPEPRKNFSRVSFERALRNAVRRRSILDETLRFDEAIPENFRAVSTNSSENPAVRLYESQSLSPFILELRPHVPSPESILAEEPNVNVQLNFLAEGLKELERVEEVLEQMEDTSQDLELSFHELQGQFDSNAVAAQDLTPRPLLRKERGLRGAFHPLMMWRPRTNPELMPLRIQKLNAVSIDAFEPKTVPENILAYFDLPEEEEKEVEKSGSQEVEYINLESLFDLEDIPEVIDEKPKRSWLPSFEFLVMPSGWQRAIGVFVVLSFAFVLPLHAMQVINRLRDAKTGAASNGAQALQSLKNAAGANLVSNPDEAGAHFAAASLEFGKAKENIDSLGTGVSLLLAALTPTQASIKTNTALLKIGSELSIAGSRIADGFSAMHTEVRPTPSSRLEILSLYLNSALPHLVAAQKAMKDVDVRAIDDAHRETYTQLASALPALVSSTKDFLSLSDALSAILGTNETKHYLLVFQNNTELRPTGGFMGSYAEMKVHNGVMEELKIPGGGSYDLQGQQKQSFVSPWPLQLLSAKWEFQDANWFPDFRTSARHIISFYKNSRGSEVDGVIAVNANYIEDLIGLLGPVDMPEYGRTIDQKNFITETQKIVELEYDKTQNKPKAFIGALAPKLIEKALNETPDTFLTLADHLNKGLASKDIQLYFTDERAQKTVLARGWGGDLKQTDKDYLLVVNTNLGGGKTDAVIEEEVDVNVKITENGQITNTVTITRKHTGDPSDPFTGAHNVNYQRLYVPNGSTLLHAAGFTIPRGNLFEDPDPSWIVDPDLQFADASYTIDKESSTQIYEENGKTVFGNWTQTKPGTVTTTTFTYTLPFTLENLVTQNKTTEQIKSWLGIMASESYSLLLQKQSGANNRTTTVRVDVPDTMKTLWSSNNLTQTKFENTEDAFFSALFEPTL</sequence>
<evidence type="ECO:0008006" key="4">
    <source>
        <dbReference type="Google" id="ProtNLM"/>
    </source>
</evidence>
<dbReference type="Proteomes" id="UP000176593">
    <property type="component" value="Unassembled WGS sequence"/>
</dbReference>
<evidence type="ECO:0000313" key="3">
    <source>
        <dbReference type="Proteomes" id="UP000176593"/>
    </source>
</evidence>